<feature type="compositionally biased region" description="Low complexity" evidence="1">
    <location>
        <begin position="105"/>
        <end position="129"/>
    </location>
</feature>
<dbReference type="AlphaFoldDB" id="B8AGL2"/>
<reference evidence="2 3" key="1">
    <citation type="journal article" date="2005" name="PLoS Biol.">
        <title>The genomes of Oryza sativa: a history of duplications.</title>
        <authorList>
            <person name="Yu J."/>
            <person name="Wang J."/>
            <person name="Lin W."/>
            <person name="Li S."/>
            <person name="Li H."/>
            <person name="Zhou J."/>
            <person name="Ni P."/>
            <person name="Dong W."/>
            <person name="Hu S."/>
            <person name="Zeng C."/>
            <person name="Zhang J."/>
            <person name="Zhang Y."/>
            <person name="Li R."/>
            <person name="Xu Z."/>
            <person name="Li S."/>
            <person name="Li X."/>
            <person name="Zheng H."/>
            <person name="Cong L."/>
            <person name="Lin L."/>
            <person name="Yin J."/>
            <person name="Geng J."/>
            <person name="Li G."/>
            <person name="Shi J."/>
            <person name="Liu J."/>
            <person name="Lv H."/>
            <person name="Li J."/>
            <person name="Wang J."/>
            <person name="Deng Y."/>
            <person name="Ran L."/>
            <person name="Shi X."/>
            <person name="Wang X."/>
            <person name="Wu Q."/>
            <person name="Li C."/>
            <person name="Ren X."/>
            <person name="Wang J."/>
            <person name="Wang X."/>
            <person name="Li D."/>
            <person name="Liu D."/>
            <person name="Zhang X."/>
            <person name="Ji Z."/>
            <person name="Zhao W."/>
            <person name="Sun Y."/>
            <person name="Zhang Z."/>
            <person name="Bao J."/>
            <person name="Han Y."/>
            <person name="Dong L."/>
            <person name="Ji J."/>
            <person name="Chen P."/>
            <person name="Wu S."/>
            <person name="Liu J."/>
            <person name="Xiao Y."/>
            <person name="Bu D."/>
            <person name="Tan J."/>
            <person name="Yang L."/>
            <person name="Ye C."/>
            <person name="Zhang J."/>
            <person name="Xu J."/>
            <person name="Zhou Y."/>
            <person name="Yu Y."/>
            <person name="Zhang B."/>
            <person name="Zhuang S."/>
            <person name="Wei H."/>
            <person name="Liu B."/>
            <person name="Lei M."/>
            <person name="Yu H."/>
            <person name="Li Y."/>
            <person name="Xu H."/>
            <person name="Wei S."/>
            <person name="He X."/>
            <person name="Fang L."/>
            <person name="Zhang Z."/>
            <person name="Zhang Y."/>
            <person name="Huang X."/>
            <person name="Su Z."/>
            <person name="Tong W."/>
            <person name="Li J."/>
            <person name="Tong Z."/>
            <person name="Li S."/>
            <person name="Ye J."/>
            <person name="Wang L."/>
            <person name="Fang L."/>
            <person name="Lei T."/>
            <person name="Chen C."/>
            <person name="Chen H."/>
            <person name="Xu Z."/>
            <person name="Li H."/>
            <person name="Huang H."/>
            <person name="Zhang F."/>
            <person name="Xu H."/>
            <person name="Li N."/>
            <person name="Zhao C."/>
            <person name="Li S."/>
            <person name="Dong L."/>
            <person name="Huang Y."/>
            <person name="Li L."/>
            <person name="Xi Y."/>
            <person name="Qi Q."/>
            <person name="Li W."/>
            <person name="Zhang B."/>
            <person name="Hu W."/>
            <person name="Zhang Y."/>
            <person name="Tian X."/>
            <person name="Jiao Y."/>
            <person name="Liang X."/>
            <person name="Jin J."/>
            <person name="Gao L."/>
            <person name="Zheng W."/>
            <person name="Hao B."/>
            <person name="Liu S."/>
            <person name="Wang W."/>
            <person name="Yuan L."/>
            <person name="Cao M."/>
            <person name="McDermott J."/>
            <person name="Samudrala R."/>
            <person name="Wang J."/>
            <person name="Wong G.K."/>
            <person name="Yang H."/>
        </authorList>
    </citation>
    <scope>NUCLEOTIDE SEQUENCE [LARGE SCALE GENOMIC DNA]</scope>
    <source>
        <strain evidence="3">cv. 93-11</strain>
    </source>
</reference>
<dbReference type="EMBL" id="CM000127">
    <property type="protein sequence ID" value="EEC73041.1"/>
    <property type="molecule type" value="Genomic_DNA"/>
</dbReference>
<keyword evidence="3" id="KW-1185">Reference proteome</keyword>
<gene>
    <name evidence="2" type="ORF">OsI_06986</name>
</gene>
<organism evidence="2 3">
    <name type="scientific">Oryza sativa subsp. indica</name>
    <name type="common">Rice</name>
    <dbReference type="NCBI Taxonomy" id="39946"/>
    <lineage>
        <taxon>Eukaryota</taxon>
        <taxon>Viridiplantae</taxon>
        <taxon>Streptophyta</taxon>
        <taxon>Embryophyta</taxon>
        <taxon>Tracheophyta</taxon>
        <taxon>Spermatophyta</taxon>
        <taxon>Magnoliopsida</taxon>
        <taxon>Liliopsida</taxon>
        <taxon>Poales</taxon>
        <taxon>Poaceae</taxon>
        <taxon>BOP clade</taxon>
        <taxon>Oryzoideae</taxon>
        <taxon>Oryzeae</taxon>
        <taxon>Oryzinae</taxon>
        <taxon>Oryza</taxon>
        <taxon>Oryza sativa</taxon>
    </lineage>
</organism>
<protein>
    <submittedName>
        <fullName evidence="2">Uncharacterized protein</fullName>
    </submittedName>
</protein>
<proteinExistence type="predicted"/>
<name>B8AGL2_ORYSI</name>
<evidence type="ECO:0000256" key="1">
    <source>
        <dbReference type="SAM" id="MobiDB-lite"/>
    </source>
</evidence>
<accession>B8AGL2</accession>
<dbReference type="HOGENOM" id="CLU_1799652_0_0_1"/>
<dbReference type="Gramene" id="BGIOSGA008083-TA">
    <property type="protein sequence ID" value="BGIOSGA008083-PA"/>
    <property type="gene ID" value="BGIOSGA008083"/>
</dbReference>
<evidence type="ECO:0000313" key="3">
    <source>
        <dbReference type="Proteomes" id="UP000007015"/>
    </source>
</evidence>
<dbReference type="Proteomes" id="UP000007015">
    <property type="component" value="Chromosome 2"/>
</dbReference>
<feature type="region of interest" description="Disordered" evidence="1">
    <location>
        <begin position="78"/>
        <end position="144"/>
    </location>
</feature>
<sequence>MWLPLAMAAAASERSCRDEAAEIGGELDADDKAVDEEEFIGDRANSAVLFMTVSRGSDGDDAAVTELSLWIVSPQSEVMKPEPQPLPAAFTPPSSPSPSPRRARAPASDAAPCRFATSLPSSTAPATSVARRRRLPPPYPLHCR</sequence>
<evidence type="ECO:0000313" key="2">
    <source>
        <dbReference type="EMBL" id="EEC73041.1"/>
    </source>
</evidence>